<accession>A0A2W6I536</accession>
<name>A0A2W6I536_STEMA</name>
<protein>
    <recommendedName>
        <fullName evidence="4">Transmembrane protein</fullName>
    </recommendedName>
</protein>
<comment type="caution">
    <text evidence="2">The sequence shown here is derived from an EMBL/GenBank/DDBJ whole genome shotgun (WGS) entry which is preliminary data.</text>
</comment>
<evidence type="ECO:0000256" key="1">
    <source>
        <dbReference type="SAM" id="Phobius"/>
    </source>
</evidence>
<dbReference type="Proteomes" id="UP000249614">
    <property type="component" value="Unassembled WGS sequence"/>
</dbReference>
<evidence type="ECO:0008006" key="4">
    <source>
        <dbReference type="Google" id="ProtNLM"/>
    </source>
</evidence>
<dbReference type="RefSeq" id="WP_111112659.1">
    <property type="nucleotide sequence ID" value="NZ_LXXM01000182.1"/>
</dbReference>
<evidence type="ECO:0000313" key="2">
    <source>
        <dbReference type="EMBL" id="PZS90838.1"/>
    </source>
</evidence>
<sequence>MSTYLVSSATLHNLYVLFHEAQAVAWRVAENISKKDYISAFATLAAAFFGAMFAFRLQQREKDRERRELQIARANEALQRVIRMLNIVGDYRTKVVDPVRHMGQAAAVSMKPTLSEDVSRERFDVADLSFMVTKEEQQAVFDLWLEERRFHTLMQAIDRRTKIHLDEYQPIAEAKKLHERRDLTLDALRTEVGPRVIDGLTALTSYIIKDVDDTLASLTAAKDTLRAVLKLRFPGQKFLDFELIKPEISATK</sequence>
<feature type="transmembrane region" description="Helical" evidence="1">
    <location>
        <begin position="37"/>
        <end position="57"/>
    </location>
</feature>
<gene>
    <name evidence="2" type="ORF">A7X83_01050</name>
</gene>
<reference evidence="2 3" key="1">
    <citation type="submission" date="2016-05" db="EMBL/GenBank/DDBJ databases">
        <authorList>
            <person name="Lavstsen T."/>
            <person name="Jespersen J.S."/>
        </authorList>
    </citation>
    <scope>NUCLEOTIDE SEQUENCE [LARGE SCALE GENOMIC DNA]</scope>
    <source>
        <strain evidence="2 3">SM-5815</strain>
    </source>
</reference>
<keyword evidence="1" id="KW-0472">Membrane</keyword>
<keyword evidence="1" id="KW-0812">Transmembrane</keyword>
<evidence type="ECO:0000313" key="3">
    <source>
        <dbReference type="Proteomes" id="UP000249614"/>
    </source>
</evidence>
<proteinExistence type="predicted"/>
<dbReference type="AlphaFoldDB" id="A0A2W6I536"/>
<dbReference type="EMBL" id="LXXM01000182">
    <property type="protein sequence ID" value="PZS90838.1"/>
    <property type="molecule type" value="Genomic_DNA"/>
</dbReference>
<organism evidence="2 3">
    <name type="scientific">Stenotrophomonas maltophilia</name>
    <name type="common">Pseudomonas maltophilia</name>
    <name type="synonym">Xanthomonas maltophilia</name>
    <dbReference type="NCBI Taxonomy" id="40324"/>
    <lineage>
        <taxon>Bacteria</taxon>
        <taxon>Pseudomonadati</taxon>
        <taxon>Pseudomonadota</taxon>
        <taxon>Gammaproteobacteria</taxon>
        <taxon>Lysobacterales</taxon>
        <taxon>Lysobacteraceae</taxon>
        <taxon>Stenotrophomonas</taxon>
        <taxon>Stenotrophomonas maltophilia group</taxon>
    </lineage>
</organism>
<keyword evidence="1" id="KW-1133">Transmembrane helix</keyword>